<feature type="transmembrane region" description="Helical" evidence="6">
    <location>
        <begin position="116"/>
        <end position="135"/>
    </location>
</feature>
<dbReference type="Pfam" id="PF02653">
    <property type="entry name" value="BPD_transp_2"/>
    <property type="match status" value="1"/>
</dbReference>
<feature type="transmembrane region" description="Helical" evidence="6">
    <location>
        <begin position="21"/>
        <end position="42"/>
    </location>
</feature>
<evidence type="ECO:0000313" key="7">
    <source>
        <dbReference type="EMBL" id="RXK47971.1"/>
    </source>
</evidence>
<dbReference type="Proteomes" id="UP000289691">
    <property type="component" value="Unassembled WGS sequence"/>
</dbReference>
<name>A0A498L2H7_9EURY</name>
<comment type="subcellular location">
    <subcellularLocation>
        <location evidence="1">Cell membrane</location>
        <topology evidence="1">Multi-pass membrane protein</topology>
    </subcellularLocation>
</comment>
<feature type="transmembrane region" description="Helical" evidence="6">
    <location>
        <begin position="244"/>
        <end position="267"/>
    </location>
</feature>
<keyword evidence="3 6" id="KW-0812">Transmembrane</keyword>
<feature type="transmembrane region" description="Helical" evidence="6">
    <location>
        <begin position="296"/>
        <end position="316"/>
    </location>
</feature>
<keyword evidence="5 6" id="KW-0472">Membrane</keyword>
<dbReference type="OrthoDB" id="86231at2157"/>
<dbReference type="CDD" id="cd06580">
    <property type="entry name" value="TM_PBP1_transp_TpRbsC_like"/>
    <property type="match status" value="1"/>
</dbReference>
<dbReference type="PANTHER" id="PTHR47089:SF1">
    <property type="entry name" value="GUANOSINE ABC TRANSPORTER PERMEASE PROTEIN NUPP"/>
    <property type="match status" value="1"/>
</dbReference>
<feature type="transmembrane region" description="Helical" evidence="6">
    <location>
        <begin position="273"/>
        <end position="289"/>
    </location>
</feature>
<feature type="transmembrane region" description="Helical" evidence="6">
    <location>
        <begin position="62"/>
        <end position="83"/>
    </location>
</feature>
<organism evidence="7 8">
    <name type="scientific">Halorientalis pallida</name>
    <dbReference type="NCBI Taxonomy" id="2479928"/>
    <lineage>
        <taxon>Archaea</taxon>
        <taxon>Methanobacteriati</taxon>
        <taxon>Methanobacteriota</taxon>
        <taxon>Stenosarchaea group</taxon>
        <taxon>Halobacteria</taxon>
        <taxon>Halobacteriales</taxon>
        <taxon>Haloarculaceae</taxon>
        <taxon>Halorientalis</taxon>
    </lineage>
</organism>
<sequence length="360" mass="37444">MTVSVTVEHRESTPSWLRYTAPLLTGALALLVAAVPLLVLNVNPVEAYLVLFVGTLLSPSGIVNTLVTAVPLFLTGLAVYIPYRAGLWNLGAEGQLFFGAVAGTFVGVNADFSAPVLLGLMFVASGIVGGLYGAIPGYLRAKHDVNEIITSLMLSLAAVSLTHYLVRGPMQGSGGSAATESLPEAALVPTVFSPRLHVGVVLLVVVAACIAVLMNHTSLGFRISFVGANVGAARQSGISEYRTYLVVFVLGGVLAGVAGIVEVAGVYGRLFEGFSPGYGFTAVAVALLGRNGVTRVLAAALFFGLLQTGGSSLAILMDVPTALVDVIVALIILFILTAEFFKTHRIDLRTGRNTDREGVS</sequence>
<evidence type="ECO:0000256" key="5">
    <source>
        <dbReference type="ARBA" id="ARBA00023136"/>
    </source>
</evidence>
<dbReference type="RefSeq" id="WP_129069823.1">
    <property type="nucleotide sequence ID" value="NZ_RDFA01000005.1"/>
</dbReference>
<dbReference type="InterPro" id="IPR001851">
    <property type="entry name" value="ABC_transp_permease"/>
</dbReference>
<dbReference type="AlphaFoldDB" id="A0A498L2H7"/>
<proteinExistence type="predicted"/>
<dbReference type="GO" id="GO:0022857">
    <property type="term" value="F:transmembrane transporter activity"/>
    <property type="evidence" value="ECO:0007669"/>
    <property type="project" value="InterPro"/>
</dbReference>
<evidence type="ECO:0000256" key="2">
    <source>
        <dbReference type="ARBA" id="ARBA00022475"/>
    </source>
</evidence>
<feature type="transmembrane region" description="Helical" evidence="6">
    <location>
        <begin position="147"/>
        <end position="166"/>
    </location>
</feature>
<dbReference type="PANTHER" id="PTHR47089">
    <property type="entry name" value="ABC TRANSPORTER, PERMEASE PROTEIN"/>
    <property type="match status" value="1"/>
</dbReference>
<protein>
    <submittedName>
        <fullName evidence="7">ABC transporter permease</fullName>
    </submittedName>
</protein>
<reference evidence="7 8" key="1">
    <citation type="submission" date="2019-01" db="EMBL/GenBank/DDBJ databases">
        <title>Halorientalis sp. F13-25 a new haloarchaeum isolated from hypersaline water.</title>
        <authorList>
            <person name="Ana D.-V."/>
            <person name="Cristina S.-P."/>
            <person name="Antonio V."/>
        </authorList>
    </citation>
    <scope>NUCLEOTIDE SEQUENCE [LARGE SCALE GENOMIC DNA]</scope>
    <source>
        <strain evidence="7 8">F13-25</strain>
    </source>
</reference>
<gene>
    <name evidence="7" type="ORF">EAF64_15170</name>
</gene>
<accession>A0A498L2H7</accession>
<keyword evidence="2" id="KW-1003">Cell membrane</keyword>
<dbReference type="GO" id="GO:0005886">
    <property type="term" value="C:plasma membrane"/>
    <property type="evidence" value="ECO:0007669"/>
    <property type="project" value="UniProtKB-SubCell"/>
</dbReference>
<dbReference type="EMBL" id="RDFA01000005">
    <property type="protein sequence ID" value="RXK47971.1"/>
    <property type="molecule type" value="Genomic_DNA"/>
</dbReference>
<comment type="caution">
    <text evidence="7">The sequence shown here is derived from an EMBL/GenBank/DDBJ whole genome shotgun (WGS) entry which is preliminary data.</text>
</comment>
<keyword evidence="8" id="KW-1185">Reference proteome</keyword>
<evidence type="ECO:0000256" key="4">
    <source>
        <dbReference type="ARBA" id="ARBA00022989"/>
    </source>
</evidence>
<evidence type="ECO:0000256" key="1">
    <source>
        <dbReference type="ARBA" id="ARBA00004651"/>
    </source>
</evidence>
<evidence type="ECO:0000256" key="6">
    <source>
        <dbReference type="SAM" id="Phobius"/>
    </source>
</evidence>
<evidence type="ECO:0000313" key="8">
    <source>
        <dbReference type="Proteomes" id="UP000289691"/>
    </source>
</evidence>
<feature type="transmembrane region" description="Helical" evidence="6">
    <location>
        <begin position="322"/>
        <end position="341"/>
    </location>
</feature>
<feature type="transmembrane region" description="Helical" evidence="6">
    <location>
        <begin position="90"/>
        <end position="110"/>
    </location>
</feature>
<evidence type="ECO:0000256" key="3">
    <source>
        <dbReference type="ARBA" id="ARBA00022692"/>
    </source>
</evidence>
<feature type="transmembrane region" description="Helical" evidence="6">
    <location>
        <begin position="196"/>
        <end position="214"/>
    </location>
</feature>
<keyword evidence="4 6" id="KW-1133">Transmembrane helix</keyword>